<keyword evidence="17" id="KW-1208">Phospholipid metabolism</keyword>
<feature type="transmembrane region" description="Helical" evidence="19">
    <location>
        <begin position="52"/>
        <end position="73"/>
    </location>
</feature>
<evidence type="ECO:0000256" key="15">
    <source>
        <dbReference type="ARBA" id="ARBA00023136"/>
    </source>
</evidence>
<evidence type="ECO:0000256" key="12">
    <source>
        <dbReference type="ARBA" id="ARBA00022695"/>
    </source>
</evidence>
<keyword evidence="9" id="KW-0444">Lipid biosynthesis</keyword>
<dbReference type="RefSeq" id="WP_013009840.1">
    <property type="nucleotide sequence ID" value="NC_013943.1"/>
</dbReference>
<comment type="pathway">
    <text evidence="4">Lipid metabolism.</text>
</comment>
<evidence type="ECO:0000256" key="3">
    <source>
        <dbReference type="ARBA" id="ARBA00005119"/>
    </source>
</evidence>
<evidence type="ECO:0000256" key="17">
    <source>
        <dbReference type="ARBA" id="ARBA00023264"/>
    </source>
</evidence>
<evidence type="ECO:0000256" key="18">
    <source>
        <dbReference type="RuleBase" id="RU003938"/>
    </source>
</evidence>
<dbReference type="FunCoup" id="D4H3Y5">
    <property type="interactions" value="225"/>
</dbReference>
<dbReference type="UniPathway" id="UPA00557">
    <property type="reaction ID" value="UER00614"/>
</dbReference>
<evidence type="ECO:0000256" key="4">
    <source>
        <dbReference type="ARBA" id="ARBA00005189"/>
    </source>
</evidence>
<dbReference type="InterPro" id="IPR000374">
    <property type="entry name" value="PC_trans"/>
</dbReference>
<keyword evidence="21" id="KW-1185">Reference proteome</keyword>
<feature type="transmembrane region" description="Helical" evidence="19">
    <location>
        <begin position="105"/>
        <end position="128"/>
    </location>
</feature>
<evidence type="ECO:0000256" key="6">
    <source>
        <dbReference type="ARBA" id="ARBA00012487"/>
    </source>
</evidence>
<comment type="similarity">
    <text evidence="5 18">Belongs to the CDS family.</text>
</comment>
<feature type="transmembrane region" description="Helical" evidence="19">
    <location>
        <begin position="175"/>
        <end position="193"/>
    </location>
</feature>
<evidence type="ECO:0000256" key="10">
    <source>
        <dbReference type="ARBA" id="ARBA00022679"/>
    </source>
</evidence>
<feature type="transmembrane region" description="Helical" evidence="19">
    <location>
        <begin position="79"/>
        <end position="98"/>
    </location>
</feature>
<feature type="transmembrane region" description="Helical" evidence="19">
    <location>
        <begin position="12"/>
        <end position="40"/>
    </location>
</feature>
<dbReference type="eggNOG" id="COG0575">
    <property type="taxonomic scope" value="Bacteria"/>
</dbReference>
<evidence type="ECO:0000256" key="14">
    <source>
        <dbReference type="ARBA" id="ARBA00023098"/>
    </source>
</evidence>
<evidence type="ECO:0000256" key="16">
    <source>
        <dbReference type="ARBA" id="ARBA00023209"/>
    </source>
</evidence>
<feature type="transmembrane region" description="Helical" evidence="19">
    <location>
        <begin position="199"/>
        <end position="219"/>
    </location>
</feature>
<dbReference type="PANTHER" id="PTHR46382:SF1">
    <property type="entry name" value="PHOSPHATIDATE CYTIDYLYLTRANSFERASE"/>
    <property type="match status" value="1"/>
</dbReference>
<gene>
    <name evidence="20" type="ordered locus">Dacet_0498</name>
</gene>
<protein>
    <recommendedName>
        <fullName evidence="7 18">Phosphatidate cytidylyltransferase</fullName>
        <ecNumber evidence="6 18">2.7.7.41</ecNumber>
    </recommendedName>
</protein>
<keyword evidence="13 19" id="KW-1133">Transmembrane helix</keyword>
<dbReference type="GO" id="GO:0004605">
    <property type="term" value="F:phosphatidate cytidylyltransferase activity"/>
    <property type="evidence" value="ECO:0007669"/>
    <property type="project" value="UniProtKB-EC"/>
</dbReference>
<name>D4H3Y5_DENA2</name>
<evidence type="ECO:0000256" key="5">
    <source>
        <dbReference type="ARBA" id="ARBA00010185"/>
    </source>
</evidence>
<dbReference type="PROSITE" id="PS01315">
    <property type="entry name" value="CDS"/>
    <property type="match status" value="1"/>
</dbReference>
<dbReference type="Proteomes" id="UP000002012">
    <property type="component" value="Chromosome"/>
</dbReference>
<dbReference type="InParanoid" id="D4H3Y5"/>
<dbReference type="GO" id="GO:0005886">
    <property type="term" value="C:plasma membrane"/>
    <property type="evidence" value="ECO:0007669"/>
    <property type="project" value="UniProtKB-SubCell"/>
</dbReference>
<evidence type="ECO:0000256" key="13">
    <source>
        <dbReference type="ARBA" id="ARBA00022989"/>
    </source>
</evidence>
<dbReference type="HOGENOM" id="CLU_037294_3_3_0"/>
<sequence>MSEKNKRVLTALVAIPPIVALIIYFDNIVFFLAVLTVILFSTKEFVNMLEHAGIKILYFPAFFGCVLLPYSIFRGDVSIFSAALVVTAGLSMVFKLFSREPLEETFMIIGATLLTVLYAPLMFSFIILLRKVGVHYIFLLCAIIWMSDTCAYYFGCRYGKHKLYEKISPKKSIEGALAAYIGGVVSGVLYVYFLMDISLYHAGFASFLVVTAGMIGDLVESMFKRRADVKDSGSSIPGHGGFLDRVDSLLFGAPALYLYSIYVVF</sequence>
<dbReference type="EMBL" id="CP001968">
    <property type="protein sequence ID" value="ADD67296.1"/>
    <property type="molecule type" value="Genomic_DNA"/>
</dbReference>
<reference evidence="20 21" key="1">
    <citation type="journal article" date="2010" name="Stand. Genomic Sci.">
        <title>Complete genome sequence of Denitrovibrio acetiphilus type strain (N2460).</title>
        <authorList>
            <person name="Kiss H."/>
            <person name="Lang E."/>
            <person name="Lapidus A."/>
            <person name="Copeland A."/>
            <person name="Nolan M."/>
            <person name="Glavina Del Rio T."/>
            <person name="Chen F."/>
            <person name="Lucas S."/>
            <person name="Tice H."/>
            <person name="Cheng J.F."/>
            <person name="Han C."/>
            <person name="Goodwin L."/>
            <person name="Pitluck S."/>
            <person name="Liolios K."/>
            <person name="Pati A."/>
            <person name="Ivanova N."/>
            <person name="Mavromatis K."/>
            <person name="Chen A."/>
            <person name="Palaniappan K."/>
            <person name="Land M."/>
            <person name="Hauser L."/>
            <person name="Chang Y.J."/>
            <person name="Jeffries C.D."/>
            <person name="Detter J.C."/>
            <person name="Brettin T."/>
            <person name="Spring S."/>
            <person name="Rohde M."/>
            <person name="Goker M."/>
            <person name="Woyke T."/>
            <person name="Bristow J."/>
            <person name="Eisen J.A."/>
            <person name="Markowitz V."/>
            <person name="Hugenholtz P."/>
            <person name="Kyrpides N.C."/>
            <person name="Klenk H.P."/>
        </authorList>
    </citation>
    <scope>NUCLEOTIDE SEQUENCE [LARGE SCALE GENOMIC DNA]</scope>
    <source>
        <strain evidence="21">DSM 12809 / NBRC 114555 / N2460</strain>
    </source>
</reference>
<evidence type="ECO:0000256" key="11">
    <source>
        <dbReference type="ARBA" id="ARBA00022692"/>
    </source>
</evidence>
<proteinExistence type="inferred from homology"/>
<dbReference type="EC" id="2.7.7.41" evidence="6 18"/>
<keyword evidence="15 19" id="KW-0472">Membrane</keyword>
<keyword evidence="10 18" id="KW-0808">Transferase</keyword>
<dbReference type="KEGG" id="dap:Dacet_0498"/>
<keyword evidence="8" id="KW-1003">Cell membrane</keyword>
<dbReference type="AlphaFoldDB" id="D4H3Y5"/>
<keyword evidence="11 18" id="KW-0812">Transmembrane</keyword>
<evidence type="ECO:0000256" key="19">
    <source>
        <dbReference type="SAM" id="Phobius"/>
    </source>
</evidence>
<dbReference type="OrthoDB" id="9799199at2"/>
<comment type="catalytic activity">
    <reaction evidence="1 18">
        <text>a 1,2-diacyl-sn-glycero-3-phosphate + CTP + H(+) = a CDP-1,2-diacyl-sn-glycerol + diphosphate</text>
        <dbReference type="Rhea" id="RHEA:16229"/>
        <dbReference type="ChEBI" id="CHEBI:15378"/>
        <dbReference type="ChEBI" id="CHEBI:33019"/>
        <dbReference type="ChEBI" id="CHEBI:37563"/>
        <dbReference type="ChEBI" id="CHEBI:58332"/>
        <dbReference type="ChEBI" id="CHEBI:58608"/>
        <dbReference type="EC" id="2.7.7.41"/>
    </reaction>
</comment>
<comment type="pathway">
    <text evidence="3 18">Phospholipid metabolism; CDP-diacylglycerol biosynthesis; CDP-diacylglycerol from sn-glycerol 3-phosphate: step 3/3.</text>
</comment>
<keyword evidence="14" id="KW-0443">Lipid metabolism</keyword>
<evidence type="ECO:0000256" key="9">
    <source>
        <dbReference type="ARBA" id="ARBA00022516"/>
    </source>
</evidence>
<evidence type="ECO:0000256" key="2">
    <source>
        <dbReference type="ARBA" id="ARBA00004651"/>
    </source>
</evidence>
<evidence type="ECO:0000256" key="8">
    <source>
        <dbReference type="ARBA" id="ARBA00022475"/>
    </source>
</evidence>
<feature type="transmembrane region" description="Helical" evidence="19">
    <location>
        <begin position="134"/>
        <end position="154"/>
    </location>
</feature>
<organism evidence="20 21">
    <name type="scientific">Denitrovibrio acetiphilus (strain DSM 12809 / NBRC 114555 / N2460)</name>
    <dbReference type="NCBI Taxonomy" id="522772"/>
    <lineage>
        <taxon>Bacteria</taxon>
        <taxon>Pseudomonadati</taxon>
        <taxon>Deferribacterota</taxon>
        <taxon>Deferribacteres</taxon>
        <taxon>Deferribacterales</taxon>
        <taxon>Geovibrionaceae</taxon>
        <taxon>Denitrovibrio</taxon>
    </lineage>
</organism>
<comment type="subcellular location">
    <subcellularLocation>
        <location evidence="2">Cell membrane</location>
        <topology evidence="2">Multi-pass membrane protein</topology>
    </subcellularLocation>
</comment>
<dbReference type="PaxDb" id="522772-Dacet_0498"/>
<dbReference type="STRING" id="522772.Dacet_0498"/>
<evidence type="ECO:0000256" key="7">
    <source>
        <dbReference type="ARBA" id="ARBA00019373"/>
    </source>
</evidence>
<dbReference type="Pfam" id="PF01148">
    <property type="entry name" value="CTP_transf_1"/>
    <property type="match status" value="1"/>
</dbReference>
<evidence type="ECO:0000256" key="1">
    <source>
        <dbReference type="ARBA" id="ARBA00001698"/>
    </source>
</evidence>
<evidence type="ECO:0000313" key="20">
    <source>
        <dbReference type="EMBL" id="ADD67296.1"/>
    </source>
</evidence>
<evidence type="ECO:0000313" key="21">
    <source>
        <dbReference type="Proteomes" id="UP000002012"/>
    </source>
</evidence>
<accession>D4H3Y5</accession>
<keyword evidence="16" id="KW-0594">Phospholipid biosynthesis</keyword>
<keyword evidence="12 18" id="KW-0548">Nucleotidyltransferase</keyword>
<dbReference type="GO" id="GO:0016024">
    <property type="term" value="P:CDP-diacylglycerol biosynthetic process"/>
    <property type="evidence" value="ECO:0007669"/>
    <property type="project" value="UniProtKB-UniPathway"/>
</dbReference>
<dbReference type="PANTHER" id="PTHR46382">
    <property type="entry name" value="PHOSPHATIDATE CYTIDYLYLTRANSFERASE"/>
    <property type="match status" value="1"/>
</dbReference>